<evidence type="ECO:0000313" key="1">
    <source>
        <dbReference type="EMBL" id="KAG8069252.1"/>
    </source>
</evidence>
<reference evidence="1" key="2">
    <citation type="submission" date="2021-02" db="EMBL/GenBank/DDBJ databases">
        <authorList>
            <person name="Kimball J.A."/>
            <person name="Haas M.W."/>
            <person name="Macchietto M."/>
            <person name="Kono T."/>
            <person name="Duquette J."/>
            <person name="Shao M."/>
        </authorList>
    </citation>
    <scope>NUCLEOTIDE SEQUENCE</scope>
    <source>
        <tissue evidence="1">Fresh leaf tissue</tissue>
    </source>
</reference>
<accession>A0A8J5SHW2</accession>
<dbReference type="EMBL" id="JAAALK010000284">
    <property type="protein sequence ID" value="KAG8069252.1"/>
    <property type="molecule type" value="Genomic_DNA"/>
</dbReference>
<protein>
    <submittedName>
        <fullName evidence="1">Uncharacterized protein</fullName>
    </submittedName>
</protein>
<proteinExistence type="predicted"/>
<keyword evidence="2" id="KW-1185">Reference proteome</keyword>
<name>A0A8J5SHW2_ZIZPA</name>
<reference evidence="1" key="1">
    <citation type="journal article" date="2021" name="bioRxiv">
        <title>Whole Genome Assembly and Annotation of Northern Wild Rice, Zizania palustris L., Supports a Whole Genome Duplication in the Zizania Genus.</title>
        <authorList>
            <person name="Haas M."/>
            <person name="Kono T."/>
            <person name="Macchietto M."/>
            <person name="Millas R."/>
            <person name="McGilp L."/>
            <person name="Shao M."/>
            <person name="Duquette J."/>
            <person name="Hirsch C.N."/>
            <person name="Kimball J."/>
        </authorList>
    </citation>
    <scope>NUCLEOTIDE SEQUENCE</scope>
    <source>
        <tissue evidence="1">Fresh leaf tissue</tissue>
    </source>
</reference>
<evidence type="ECO:0000313" key="2">
    <source>
        <dbReference type="Proteomes" id="UP000729402"/>
    </source>
</evidence>
<gene>
    <name evidence="1" type="ORF">GUJ93_ZPchr0005g15095</name>
</gene>
<sequence>MALRCVASRWRGGTSCRRRGAQQLEGKACDEAVHDLRRERRVGLVDSSGAWSSSAADALRLDVRAPAVVWSSMPRLPVDAEAATCSLALRRTA</sequence>
<dbReference type="Proteomes" id="UP000729402">
    <property type="component" value="Unassembled WGS sequence"/>
</dbReference>
<organism evidence="1 2">
    <name type="scientific">Zizania palustris</name>
    <name type="common">Northern wild rice</name>
    <dbReference type="NCBI Taxonomy" id="103762"/>
    <lineage>
        <taxon>Eukaryota</taxon>
        <taxon>Viridiplantae</taxon>
        <taxon>Streptophyta</taxon>
        <taxon>Embryophyta</taxon>
        <taxon>Tracheophyta</taxon>
        <taxon>Spermatophyta</taxon>
        <taxon>Magnoliopsida</taxon>
        <taxon>Liliopsida</taxon>
        <taxon>Poales</taxon>
        <taxon>Poaceae</taxon>
        <taxon>BOP clade</taxon>
        <taxon>Oryzoideae</taxon>
        <taxon>Oryzeae</taxon>
        <taxon>Zizaniinae</taxon>
        <taxon>Zizania</taxon>
    </lineage>
</organism>
<comment type="caution">
    <text evidence="1">The sequence shown here is derived from an EMBL/GenBank/DDBJ whole genome shotgun (WGS) entry which is preliminary data.</text>
</comment>
<dbReference type="AlphaFoldDB" id="A0A8J5SHW2"/>